<dbReference type="Pfam" id="PF04359">
    <property type="entry name" value="DUF493"/>
    <property type="match status" value="1"/>
</dbReference>
<accession>A0ABQ1WRR7</accession>
<comment type="caution">
    <text evidence="1">The sequence shown here is derived from an EMBL/GenBank/DDBJ whole genome shotgun (WGS) entry which is preliminary data.</text>
</comment>
<proteinExistence type="predicted"/>
<evidence type="ECO:0000313" key="2">
    <source>
        <dbReference type="Proteomes" id="UP000605733"/>
    </source>
</evidence>
<reference evidence="2" key="1">
    <citation type="journal article" date="2019" name="Int. J. Syst. Evol. Microbiol.">
        <title>The Global Catalogue of Microorganisms (GCM) 10K type strain sequencing project: providing services to taxonomists for standard genome sequencing and annotation.</title>
        <authorList>
            <consortium name="The Broad Institute Genomics Platform"/>
            <consortium name="The Broad Institute Genome Sequencing Center for Infectious Disease"/>
            <person name="Wu L."/>
            <person name="Ma J."/>
        </authorList>
    </citation>
    <scope>NUCLEOTIDE SEQUENCE [LARGE SCALE GENOMIC DNA]</scope>
    <source>
        <strain evidence="2">CGMCC 1.15422</strain>
    </source>
</reference>
<dbReference type="Proteomes" id="UP000605733">
    <property type="component" value="Unassembled WGS sequence"/>
</dbReference>
<evidence type="ECO:0000313" key="1">
    <source>
        <dbReference type="EMBL" id="GGG42863.1"/>
    </source>
</evidence>
<dbReference type="InterPro" id="IPR007454">
    <property type="entry name" value="UPF0250_YbeD-like"/>
</dbReference>
<dbReference type="SUPFAM" id="SSF117991">
    <property type="entry name" value="YbeD/HP0495-like"/>
    <property type="match status" value="1"/>
</dbReference>
<name>A0ABQ1WRR7_9FLAO</name>
<dbReference type="RefSeq" id="WP_041250043.1">
    <property type="nucleotide sequence ID" value="NZ_BMIX01000007.1"/>
</dbReference>
<gene>
    <name evidence="1" type="ORF">GCM10011532_28440</name>
</gene>
<dbReference type="InterPro" id="IPR027471">
    <property type="entry name" value="YbeD-like_sf"/>
</dbReference>
<dbReference type="EMBL" id="BMIX01000007">
    <property type="protein sequence ID" value="GGG42863.1"/>
    <property type="molecule type" value="Genomic_DNA"/>
</dbReference>
<organism evidence="1 2">
    <name type="scientific">Christiangramia forsetii</name>
    <dbReference type="NCBI Taxonomy" id="411153"/>
    <lineage>
        <taxon>Bacteria</taxon>
        <taxon>Pseudomonadati</taxon>
        <taxon>Bacteroidota</taxon>
        <taxon>Flavobacteriia</taxon>
        <taxon>Flavobacteriales</taxon>
        <taxon>Flavobacteriaceae</taxon>
        <taxon>Christiangramia</taxon>
    </lineage>
</organism>
<keyword evidence="2" id="KW-1185">Reference proteome</keyword>
<dbReference type="Gene3D" id="3.30.70.260">
    <property type="match status" value="1"/>
</dbReference>
<sequence>MSKENNPEEFYANLKKQLQDTAMWPSEYLYKFIVPTKGDKIDEVESIFNDMGAVIQTKQSKKGTYTSVSINVRMKNPDTVIDKYKEVADKVEGVISL</sequence>
<protein>
    <submittedName>
        <fullName evidence="1">DUF493 domain-containing protein</fullName>
    </submittedName>
</protein>